<organism evidence="8 9">
    <name type="scientific">Trichuris muris</name>
    <name type="common">Mouse whipworm</name>
    <dbReference type="NCBI Taxonomy" id="70415"/>
    <lineage>
        <taxon>Eukaryota</taxon>
        <taxon>Metazoa</taxon>
        <taxon>Ecdysozoa</taxon>
        <taxon>Nematoda</taxon>
        <taxon>Enoplea</taxon>
        <taxon>Dorylaimia</taxon>
        <taxon>Trichinellida</taxon>
        <taxon>Trichuridae</taxon>
        <taxon>Trichuris</taxon>
    </lineage>
</organism>
<dbReference type="PROSITE" id="PS50004">
    <property type="entry name" value="C2"/>
    <property type="match status" value="1"/>
</dbReference>
<name>A0A5S6QQR3_TRIMR</name>
<dbReference type="InterPro" id="IPR000008">
    <property type="entry name" value="C2_dom"/>
</dbReference>
<dbReference type="PANTHER" id="PTHR16461">
    <property type="entry name" value="TOLL-INTERACTING PROTEIN"/>
    <property type="match status" value="1"/>
</dbReference>
<dbReference type="InterPro" id="IPR037301">
    <property type="entry name" value="Tollip_C2"/>
</dbReference>
<keyword evidence="4" id="KW-0072">Autophagy</keyword>
<evidence type="ECO:0000313" key="9">
    <source>
        <dbReference type="WBParaSite" id="TMUE_2000009681.1"/>
    </source>
</evidence>
<evidence type="ECO:0000256" key="3">
    <source>
        <dbReference type="ARBA" id="ARBA00022859"/>
    </source>
</evidence>
<dbReference type="WBParaSite" id="TMUE_2000009681.1">
    <property type="protein sequence ID" value="TMUE_2000009681.1"/>
    <property type="gene ID" value="WBGene00300689"/>
</dbReference>
<dbReference type="Pfam" id="PF02845">
    <property type="entry name" value="CUE"/>
    <property type="match status" value="1"/>
</dbReference>
<feature type="domain" description="C2" evidence="6">
    <location>
        <begin position="49"/>
        <end position="165"/>
    </location>
</feature>
<dbReference type="Pfam" id="PF00168">
    <property type="entry name" value="C2"/>
    <property type="match status" value="1"/>
</dbReference>
<keyword evidence="8" id="KW-1185">Reference proteome</keyword>
<keyword evidence="3" id="KW-0391">Immunity</keyword>
<evidence type="ECO:0000259" key="7">
    <source>
        <dbReference type="PROSITE" id="PS51140"/>
    </source>
</evidence>
<evidence type="ECO:0000256" key="2">
    <source>
        <dbReference type="ARBA" id="ARBA00022588"/>
    </source>
</evidence>
<dbReference type="GO" id="GO:0005737">
    <property type="term" value="C:cytoplasm"/>
    <property type="evidence" value="ECO:0007669"/>
    <property type="project" value="TreeGrafter"/>
</dbReference>
<keyword evidence="2" id="KW-0399">Innate immunity</keyword>
<dbReference type="SUPFAM" id="SSF49562">
    <property type="entry name" value="C2 domain (Calcium/lipid-binding domain, CaLB)"/>
    <property type="match status" value="1"/>
</dbReference>
<dbReference type="GO" id="GO:0006914">
    <property type="term" value="P:autophagy"/>
    <property type="evidence" value="ECO:0007669"/>
    <property type="project" value="UniProtKB-KW"/>
</dbReference>
<reference evidence="9" key="1">
    <citation type="submission" date="2019-12" db="UniProtKB">
        <authorList>
            <consortium name="WormBaseParasite"/>
        </authorList>
    </citation>
    <scope>IDENTIFICATION</scope>
</reference>
<evidence type="ECO:0000256" key="4">
    <source>
        <dbReference type="ARBA" id="ARBA00023006"/>
    </source>
</evidence>
<accession>A0A5S6QQR3</accession>
<dbReference type="InterPro" id="IPR009060">
    <property type="entry name" value="UBA-like_sf"/>
</dbReference>
<proteinExistence type="inferred from homology"/>
<evidence type="ECO:0000313" key="8">
    <source>
        <dbReference type="Proteomes" id="UP000046395"/>
    </source>
</evidence>
<feature type="domain" description="CUE" evidence="7">
    <location>
        <begin position="217"/>
        <end position="260"/>
    </location>
</feature>
<dbReference type="GO" id="GO:0006511">
    <property type="term" value="P:ubiquitin-dependent protein catabolic process"/>
    <property type="evidence" value="ECO:0007669"/>
    <property type="project" value="TreeGrafter"/>
</dbReference>
<dbReference type="GO" id="GO:0031624">
    <property type="term" value="F:ubiquitin conjugating enzyme binding"/>
    <property type="evidence" value="ECO:0007669"/>
    <property type="project" value="TreeGrafter"/>
</dbReference>
<dbReference type="InterPro" id="IPR003892">
    <property type="entry name" value="CUE"/>
</dbReference>
<dbReference type="SUPFAM" id="SSF46934">
    <property type="entry name" value="UBA-like"/>
    <property type="match status" value="1"/>
</dbReference>
<dbReference type="InterPro" id="IPR035892">
    <property type="entry name" value="C2_domain_sf"/>
</dbReference>
<dbReference type="STRING" id="70415.A0A5S6QQR3"/>
<dbReference type="GO" id="GO:0045087">
    <property type="term" value="P:innate immune response"/>
    <property type="evidence" value="ECO:0007669"/>
    <property type="project" value="UniProtKB-KW"/>
</dbReference>
<dbReference type="PANTHER" id="PTHR16461:SF5">
    <property type="entry name" value="TOLL-INTERACTING PROTEIN"/>
    <property type="match status" value="1"/>
</dbReference>
<keyword evidence="5" id="KW-0395">Inflammatory response</keyword>
<evidence type="ECO:0000259" key="6">
    <source>
        <dbReference type="PROSITE" id="PS50004"/>
    </source>
</evidence>
<dbReference type="Proteomes" id="UP000046395">
    <property type="component" value="Unassembled WGS sequence"/>
</dbReference>
<evidence type="ECO:0000256" key="5">
    <source>
        <dbReference type="ARBA" id="ARBA00023198"/>
    </source>
</evidence>
<dbReference type="FunFam" id="2.60.40.150:FF:000214">
    <property type="entry name" value="Toll-interacting protein"/>
    <property type="match status" value="1"/>
</dbReference>
<dbReference type="Gene3D" id="2.60.40.150">
    <property type="entry name" value="C2 domain"/>
    <property type="match status" value="1"/>
</dbReference>
<dbReference type="AlphaFoldDB" id="A0A5S6QQR3"/>
<protein>
    <submittedName>
        <fullName evidence="9">CUE domain-containing protein</fullName>
    </submittedName>
</protein>
<dbReference type="GO" id="GO:0043130">
    <property type="term" value="F:ubiquitin binding"/>
    <property type="evidence" value="ECO:0007669"/>
    <property type="project" value="InterPro"/>
</dbReference>
<evidence type="ECO:0000256" key="1">
    <source>
        <dbReference type="ARBA" id="ARBA00009278"/>
    </source>
</evidence>
<sequence length="261" mass="28781">MTENATERRNRVVIGELRSDFLRLPNVEPSSNVATVGAINVSVPDGVQLLYTAPFFSPFLPPRTRGRLNVTMAQANLTKNYGFVRMDPYCRLRVGATLFETPTDPSGGKTPHWNRTIHCYLPEGIDSVYLEIFDERAFTFDERIAWAHVPLPQAIFNGETIDEWYSLSGSQGEDKEGMINLVLSLDPIVMPPTGCLAPLQPTAYGPPLAPVTVHPPFTQADVNELHEMFPAVDEDVISGILEEKRGNKEAAINALLSLSSG</sequence>
<dbReference type="CDD" id="cd04016">
    <property type="entry name" value="C2_Tollip"/>
    <property type="match status" value="1"/>
</dbReference>
<dbReference type="SMART" id="SM00546">
    <property type="entry name" value="CUE"/>
    <property type="match status" value="1"/>
</dbReference>
<dbReference type="Gene3D" id="1.10.8.10">
    <property type="entry name" value="DNA helicase RuvA subunit, C-terminal domain"/>
    <property type="match status" value="1"/>
</dbReference>
<comment type="similarity">
    <text evidence="1">Belongs to the tollip family.</text>
</comment>
<dbReference type="PROSITE" id="PS51140">
    <property type="entry name" value="CUE"/>
    <property type="match status" value="1"/>
</dbReference>